<keyword evidence="10" id="KW-0175">Coiled coil</keyword>
<feature type="coiled-coil region" evidence="10">
    <location>
        <begin position="230"/>
        <end position="307"/>
    </location>
</feature>
<evidence type="ECO:0000256" key="4">
    <source>
        <dbReference type="ARBA" id="ARBA00022475"/>
    </source>
</evidence>
<dbReference type="PRINTS" id="PR01490">
    <property type="entry name" value="RTXTOXIND"/>
</dbReference>
<protein>
    <recommendedName>
        <fullName evidence="9">Membrane fusion protein (MFP) family protein</fullName>
    </recommendedName>
</protein>
<dbReference type="NCBIfam" id="TIGR01843">
    <property type="entry name" value="type_I_hlyD"/>
    <property type="match status" value="1"/>
</dbReference>
<evidence type="ECO:0000256" key="6">
    <source>
        <dbReference type="ARBA" id="ARBA00022692"/>
    </source>
</evidence>
<feature type="domain" description="AprE-like beta-barrel" evidence="11">
    <location>
        <begin position="344"/>
        <end position="430"/>
    </location>
</feature>
<evidence type="ECO:0000256" key="2">
    <source>
        <dbReference type="ARBA" id="ARBA00009477"/>
    </source>
</evidence>
<name>A0A2U2N2E9_9GAMM</name>
<dbReference type="InterPro" id="IPR050739">
    <property type="entry name" value="MFP"/>
</dbReference>
<dbReference type="InterPro" id="IPR058982">
    <property type="entry name" value="Beta-barrel_AprE"/>
</dbReference>
<keyword evidence="5 9" id="KW-0997">Cell inner membrane</keyword>
<dbReference type="SUPFAM" id="SSF111369">
    <property type="entry name" value="HlyD-like secretion proteins"/>
    <property type="match status" value="1"/>
</dbReference>
<dbReference type="InterPro" id="IPR010129">
    <property type="entry name" value="T1SS_HlyD"/>
</dbReference>
<accession>A0A2U2N2E9</accession>
<dbReference type="PROSITE" id="PS00543">
    <property type="entry name" value="HLYD_FAMILY"/>
    <property type="match status" value="1"/>
</dbReference>
<evidence type="ECO:0000256" key="9">
    <source>
        <dbReference type="RuleBase" id="RU365093"/>
    </source>
</evidence>
<comment type="similarity">
    <text evidence="2 9">Belongs to the membrane fusion protein (MFP) (TC 8.A.1) family.</text>
</comment>
<dbReference type="PANTHER" id="PTHR30386:SF27">
    <property type="entry name" value="MEMBRANE FUSION PROTEIN (MFP) FAMILY PROTEIN"/>
    <property type="match status" value="1"/>
</dbReference>
<dbReference type="OrthoDB" id="9775513at2"/>
<evidence type="ECO:0000256" key="7">
    <source>
        <dbReference type="ARBA" id="ARBA00022989"/>
    </source>
</evidence>
<dbReference type="InterPro" id="IPR006144">
    <property type="entry name" value="Secretion_HlyD_CS"/>
</dbReference>
<keyword evidence="8 9" id="KW-0472">Membrane</keyword>
<keyword evidence="7 9" id="KW-1133">Transmembrane helix</keyword>
<evidence type="ECO:0000313" key="13">
    <source>
        <dbReference type="Proteomes" id="UP000245474"/>
    </source>
</evidence>
<reference evidence="12 13" key="1">
    <citation type="submission" date="2018-05" db="EMBL/GenBank/DDBJ databases">
        <title>Spiribacter halobius sp. nov., a moderately halophilic bacterium isolated from marine solar saltern.</title>
        <authorList>
            <person name="Zheng W.-S."/>
            <person name="Lu D.-C."/>
            <person name="Du Z.-J."/>
        </authorList>
    </citation>
    <scope>NUCLEOTIDE SEQUENCE [LARGE SCALE GENOMIC DNA]</scope>
    <source>
        <strain evidence="12 13">E85</strain>
    </source>
</reference>
<evidence type="ECO:0000256" key="8">
    <source>
        <dbReference type="ARBA" id="ARBA00023136"/>
    </source>
</evidence>
<dbReference type="Proteomes" id="UP000245474">
    <property type="component" value="Unassembled WGS sequence"/>
</dbReference>
<organism evidence="12 13">
    <name type="scientific">Sediminicurvatus halobius</name>
    <dbReference type="NCBI Taxonomy" id="2182432"/>
    <lineage>
        <taxon>Bacteria</taxon>
        <taxon>Pseudomonadati</taxon>
        <taxon>Pseudomonadota</taxon>
        <taxon>Gammaproteobacteria</taxon>
        <taxon>Chromatiales</taxon>
        <taxon>Ectothiorhodospiraceae</taxon>
        <taxon>Sediminicurvatus</taxon>
    </lineage>
</organism>
<feature type="transmembrane region" description="Helical" evidence="9">
    <location>
        <begin position="41"/>
        <end position="59"/>
    </location>
</feature>
<dbReference type="Pfam" id="PF26002">
    <property type="entry name" value="Beta-barrel_AprE"/>
    <property type="match status" value="1"/>
</dbReference>
<keyword evidence="13" id="KW-1185">Reference proteome</keyword>
<feature type="coiled-coil region" evidence="10">
    <location>
        <begin position="164"/>
        <end position="198"/>
    </location>
</feature>
<dbReference type="RefSeq" id="WP_109678347.1">
    <property type="nucleotide sequence ID" value="NZ_CP086615.1"/>
</dbReference>
<dbReference type="GO" id="GO:0009306">
    <property type="term" value="P:protein secretion"/>
    <property type="evidence" value="ECO:0007669"/>
    <property type="project" value="InterPro"/>
</dbReference>
<evidence type="ECO:0000256" key="10">
    <source>
        <dbReference type="SAM" id="Coils"/>
    </source>
</evidence>
<sequence length="454" mass="49970">MRWPRRPHGTKHCGSESAALARAKPGVRAVTEAPSPGAARGLLAVLLAFLMALLVWATFARIEVVAFAQGETVVSSRVQPVASMERATVAAVLVRNGDRVRAGQPTIRLASQAAEARVNSLRARLQSARGAHARVRALLASGREAPPELDATVALPAPTLRMARHRAQAQWQAHRAELEELEQALTNARADHATALARMQATERLLPFLERRAERQHQLHRRGIEPVNRVEEAESLLAEHRGKLEVQRREARSAAGRMALSARRREAVVNAYSAELLAEQARLTDRIAELRQELAEAEERLDQRTLRAPMAGVVQDLAVTGPGRVVEPAEVLLNVVPADHPIEVAARILDRDIALARAGQAVDVKLSAFDYTRYGSIPGVIEKIAPRATQDGQGGRYYEATVTLERAWVEIDQERIPIRPGLGATVDVQLGSRRVIEYFLAPVLRYREQALREQ</sequence>
<dbReference type="Gene3D" id="2.40.30.170">
    <property type="match status" value="1"/>
</dbReference>
<evidence type="ECO:0000313" key="12">
    <source>
        <dbReference type="EMBL" id="PWG63405.1"/>
    </source>
</evidence>
<evidence type="ECO:0000259" key="11">
    <source>
        <dbReference type="Pfam" id="PF26002"/>
    </source>
</evidence>
<evidence type="ECO:0000256" key="3">
    <source>
        <dbReference type="ARBA" id="ARBA00022448"/>
    </source>
</evidence>
<proteinExistence type="inferred from homology"/>
<evidence type="ECO:0000256" key="1">
    <source>
        <dbReference type="ARBA" id="ARBA00004377"/>
    </source>
</evidence>
<evidence type="ECO:0000256" key="5">
    <source>
        <dbReference type="ARBA" id="ARBA00022519"/>
    </source>
</evidence>
<dbReference type="EMBL" id="QFFI01000011">
    <property type="protein sequence ID" value="PWG63405.1"/>
    <property type="molecule type" value="Genomic_DNA"/>
</dbReference>
<dbReference type="AlphaFoldDB" id="A0A2U2N2E9"/>
<keyword evidence="4 9" id="KW-1003">Cell membrane</keyword>
<keyword evidence="6 9" id="KW-0812">Transmembrane</keyword>
<comment type="caution">
    <text evidence="12">The sequence shown here is derived from an EMBL/GenBank/DDBJ whole genome shotgun (WGS) entry which is preliminary data.</text>
</comment>
<keyword evidence="3 9" id="KW-0813">Transport</keyword>
<gene>
    <name evidence="12" type="ORF">DEM34_08845</name>
</gene>
<dbReference type="GO" id="GO:0005886">
    <property type="term" value="C:plasma membrane"/>
    <property type="evidence" value="ECO:0007669"/>
    <property type="project" value="UniProtKB-SubCell"/>
</dbReference>
<dbReference type="PANTHER" id="PTHR30386">
    <property type="entry name" value="MEMBRANE FUSION SUBUNIT OF EMRAB-TOLC MULTIDRUG EFFLUX PUMP"/>
    <property type="match status" value="1"/>
</dbReference>
<comment type="subcellular location">
    <subcellularLocation>
        <location evidence="1 9">Cell inner membrane</location>
        <topology evidence="1 9">Single-pass membrane protein</topology>
    </subcellularLocation>
</comment>